<organism evidence="1 3">
    <name type="scientific">Neoehrlichia mikurensis</name>
    <dbReference type="NCBI Taxonomy" id="89586"/>
    <lineage>
        <taxon>Bacteria</taxon>
        <taxon>Pseudomonadati</taxon>
        <taxon>Pseudomonadota</taxon>
        <taxon>Alphaproteobacteria</taxon>
        <taxon>Rickettsiales</taxon>
        <taxon>Anaplasmataceae</taxon>
        <taxon>Candidatus Neoehrlichia</taxon>
    </lineage>
</organism>
<evidence type="ECO:0000313" key="1">
    <source>
        <dbReference type="EMBL" id="UTO55301.1"/>
    </source>
</evidence>
<reference evidence="1" key="1">
    <citation type="journal article" date="2022" name="Microorganisms">
        <title>Assembly and Comparison of Ca. Neoehrlichia mikurensis Genomes.</title>
        <authorList>
            <person name="Azagi T."/>
            <person name="Dirks R.P."/>
            <person name="Yebra-Pimentel E.S."/>
            <person name="Schaap P.J."/>
            <person name="Koehorst J.J."/>
            <person name="Esser H.J."/>
            <person name="Sprong H."/>
        </authorList>
    </citation>
    <scope>NUCLEOTIDE SEQUENCE</scope>
    <source>
        <strain evidence="2">18-2804</strain>
        <strain evidence="1">18-2837</strain>
    </source>
</reference>
<dbReference type="EMBL" id="CP089285">
    <property type="protein sequence ID" value="UTO56221.1"/>
    <property type="molecule type" value="Genomic_DNA"/>
</dbReference>
<evidence type="ECO:0000313" key="3">
    <source>
        <dbReference type="Proteomes" id="UP001059822"/>
    </source>
</evidence>
<dbReference type="RefSeq" id="WP_254815588.1">
    <property type="nucleotide sequence ID" value="NZ_CP089285.1"/>
</dbReference>
<keyword evidence="4" id="KW-1185">Reference proteome</keyword>
<gene>
    <name evidence="2" type="ORF">LUA81_03870</name>
    <name evidence="1" type="ORF">LUA82_03905</name>
</gene>
<dbReference type="AlphaFoldDB" id="A0A9Q9BUA3"/>
<dbReference type="Proteomes" id="UP001059985">
    <property type="component" value="Chromosome"/>
</dbReference>
<evidence type="ECO:0000313" key="4">
    <source>
        <dbReference type="Proteomes" id="UP001059985"/>
    </source>
</evidence>
<sequence length="170" mass="19559">MTKVILINIQTNKKRNFSKTLAVPFPPPQLSQQNLNIESFENYKKYFVINHSQNTDNEGMYSNAKDYSKGYYSFVWKLKLVSENITIRYCGKMYTKDVNLAEILKDVHSHIYSCEIRDNIDNTIKYNNYACRADNTTASDLAPLLRDNSSNTQLNGIRSLCCCISNTASR</sequence>
<dbReference type="EMBL" id="CP089286">
    <property type="protein sequence ID" value="UTO55301.1"/>
    <property type="molecule type" value="Genomic_DNA"/>
</dbReference>
<name>A0A9Q9BUA3_9RICK</name>
<proteinExistence type="predicted"/>
<protein>
    <submittedName>
        <fullName evidence="1">Uncharacterized protein</fullName>
    </submittedName>
</protein>
<dbReference type="Proteomes" id="UP001059822">
    <property type="component" value="Chromosome"/>
</dbReference>
<evidence type="ECO:0000313" key="2">
    <source>
        <dbReference type="EMBL" id="UTO56221.1"/>
    </source>
</evidence>
<accession>A0A9Q9BUA3</accession>